<evidence type="ECO:0000256" key="8">
    <source>
        <dbReference type="ARBA" id="ARBA00023180"/>
    </source>
</evidence>
<organism evidence="13 14">
    <name type="scientific">Vitis vinifera</name>
    <name type="common">Grape</name>
    <dbReference type="NCBI Taxonomy" id="29760"/>
    <lineage>
        <taxon>Eukaryota</taxon>
        <taxon>Viridiplantae</taxon>
        <taxon>Streptophyta</taxon>
        <taxon>Embryophyta</taxon>
        <taxon>Tracheophyta</taxon>
        <taxon>Spermatophyta</taxon>
        <taxon>Magnoliopsida</taxon>
        <taxon>eudicotyledons</taxon>
        <taxon>Gunneridae</taxon>
        <taxon>Pentapetalae</taxon>
        <taxon>rosids</taxon>
        <taxon>Vitales</taxon>
        <taxon>Vitaceae</taxon>
        <taxon>Viteae</taxon>
        <taxon>Vitis</taxon>
    </lineage>
</organism>
<evidence type="ECO:0000256" key="11">
    <source>
        <dbReference type="SAM" id="Phobius"/>
    </source>
</evidence>
<feature type="transmembrane region" description="Helical" evidence="11">
    <location>
        <begin position="712"/>
        <end position="735"/>
    </location>
</feature>
<dbReference type="InParanoid" id="F6H1Y7"/>
<feature type="transmembrane region" description="Helical" evidence="11">
    <location>
        <begin position="595"/>
        <end position="613"/>
    </location>
</feature>
<dbReference type="InterPro" id="IPR001828">
    <property type="entry name" value="ANF_lig-bd_rcpt"/>
</dbReference>
<evidence type="ECO:0000256" key="10">
    <source>
        <dbReference type="ARBA" id="ARBA00023303"/>
    </source>
</evidence>
<dbReference type="InterPro" id="IPR015683">
    <property type="entry name" value="Ionotropic_Glu_rcpt"/>
</dbReference>
<comment type="subcellular location">
    <subcellularLocation>
        <location evidence="1">Membrane</location>
        <topology evidence="1">Multi-pass membrane protein</topology>
    </subcellularLocation>
</comment>
<dbReference type="eggNOG" id="KOG1052">
    <property type="taxonomic scope" value="Eukaryota"/>
</dbReference>
<dbReference type="Pfam" id="PF01094">
    <property type="entry name" value="ANF_receptor"/>
    <property type="match status" value="2"/>
</dbReference>
<dbReference type="Gene3D" id="3.40.190.10">
    <property type="entry name" value="Periplasmic binding protein-like II"/>
    <property type="match status" value="4"/>
</dbReference>
<feature type="transmembrane region" description="Helical" evidence="11">
    <location>
        <begin position="1288"/>
        <end position="1306"/>
    </location>
</feature>
<sequence>MATANGGTDSIEKADVKGSIGAILDYSSRIGKEEKVAMEMAIEEFNSQYSNQHIDLLINDSQGEPIQAALAARELVYRHRVKAILGPQTWEEASLVAEVGSQAYTPILSLAYTTPQWATERWPFLIQASADQSAQMKAIAAVIESQDWHRVTVVYEDIPSSATGAVLQLSEALKDVGIEIGHLLPLPPLSSSSSLVEELQSLKEGQCRVFVVHTSLQLGVHLFETAKKMEMMKEGYIWIITDTISSLVHSIKASTISSSMDGIVGVKSYFNENTPQFKIFRGRFRRMFISVHPDEEKNEPGIYAAKAYDATWAAALAMTGGRGTGQQLLEKISNGQFDGLTGKIQFSDQKLAPAHIFQIVNVVGKSDRELGFWSETSEEESGFWRDRRALAQVVWPGGPRNTPRGWTPPTDEKPLKIGVPSGSTFKQFVEVIQDGNNISFNGFSINVFNATVERLPYALPHKLYAFNGTYDELVRQVYLKKFDAVVGDVAIVAKRFEHAEFTQPYAEPGLQMITPVRSKSSNKAWLFMKPFTRAMWILTTFINVYNGFVVWLIERNHCNELKGSVLNQIGTLLWLAFSTLFSLHGEKLHSNLSRMAMVVWLFVALVITQSYTANLTSMLTVQQLEPTVADIETLKSSNSMIGYCRGSFVSAYLKDVLGFNEKNIKNYSSPEEYAKALKDGQIAAAFLEAPFAKLFLAKYCKSFMAAGTSYKVGGFGFVSAFSLFFFHTGILKVIGFSCTKLMDTLPYLSLFMALILLFSRKGTAEDPAKGIIGAIVDHTSRIGKEEKVAMEMAIDDFRLYSNGSLRLHIENSQREPIQAALAAMDLINKHQVQTIIGPRTWEEASLVAEVGSQAHVPILSCASATPQWASERWPFLIQASPNQQAEIEAVTAIIRSWGWHRVAIIYEDIDSVASEVIPHFTYALQDIGAEISRLVALPPFASSLSKELTSLKKEQCRVFVVHSSLSFATHMFQQANQMGMIEKGYVWITMDTITSLAHSLNASTISTMQGVVGVKSYFNETEPKFQDFYVRFRKKFSLEHPEEENHELGIFAVQAYDAIWTVAQALVGNNLGGQHILEQISLTSFHGLTGLVEFTGRRIAPLRRFQIVNMIGRSYRELGFWTSESGFTDTMDEKLDYNPSMRTLGQVFWPGGPWSIPTGWTLPSSYKTLKIGVPIGSVFKFFVNPMYDSENNLSFSGLTIKIFEAVLEYLPYYLPHQFIPFNGSYDALVLQLVHPEFDAVVGDVAITAERNRHAEFTYPYTESRLVMIVPVQTRNRAWLFIKPFTKSMWALTTIINIYNGFVIWLIERNHCSDLKGSVSNQIGVLLWLAFTTLFSLQGQELHSNLSRMAMVMWLFVALVITQSYTANLASMLTVETLEPTVDDIESLKISKAVVGCSRGAFVANYLEKALGFHTDNIRRITAPEEYAQALRNGEIAAAFLEAPLAKLFLARYCKGFARAGPTFKVGGFGFVFPKGSPLLVDISEALLKVSESGKLQELENAMVASQKCVNMDWEEEDSSLSPNSFWVLFIITGGTSTVALLTYIAHDHRTLMNHWTHCKRRIPRKVSDLESSTNSPNMPAS</sequence>
<dbReference type="EMBL" id="FN595229">
    <property type="protein sequence ID" value="CCB46283.1"/>
    <property type="molecule type" value="Genomic_DNA"/>
</dbReference>
<evidence type="ECO:0000313" key="13">
    <source>
        <dbReference type="EMBL" id="CCB46283.1"/>
    </source>
</evidence>
<dbReference type="ExpressionAtlas" id="F6H1Y7">
    <property type="expression patterns" value="baseline and differential"/>
</dbReference>
<feature type="transmembrane region" description="Helical" evidence="11">
    <location>
        <begin position="1318"/>
        <end position="1336"/>
    </location>
</feature>
<dbReference type="PaxDb" id="29760-VIT_19s0014g01770.t01"/>
<dbReference type="FunFam" id="1.10.287.70:FF:000172">
    <property type="entry name" value="Glutamate receptor"/>
    <property type="match status" value="2"/>
</dbReference>
<dbReference type="CDD" id="cd13686">
    <property type="entry name" value="GluR_Plant"/>
    <property type="match status" value="2"/>
</dbReference>
<dbReference type="Gene3D" id="1.10.287.70">
    <property type="match status" value="2"/>
</dbReference>
<keyword evidence="8" id="KW-0325">Glycoprotein</keyword>
<keyword evidence="2" id="KW-0813">Transport</keyword>
<dbReference type="SUPFAM" id="SSF53850">
    <property type="entry name" value="Periplasmic binding protein-like II"/>
    <property type="match status" value="2"/>
</dbReference>
<dbReference type="FunFam" id="3.40.50.2300:FF:000188">
    <property type="entry name" value="Glutamate receptor"/>
    <property type="match status" value="2"/>
</dbReference>
<evidence type="ECO:0000256" key="3">
    <source>
        <dbReference type="ARBA" id="ARBA00022692"/>
    </source>
</evidence>
<keyword evidence="4 11" id="KW-1133">Transmembrane helix</keyword>
<name>F6H1Y7_VITVI</name>
<feature type="transmembrane region" description="Helical" evidence="11">
    <location>
        <begin position="534"/>
        <end position="553"/>
    </location>
</feature>
<dbReference type="SUPFAM" id="SSF53822">
    <property type="entry name" value="Periplasmic binding protein-like I"/>
    <property type="match status" value="2"/>
</dbReference>
<evidence type="ECO:0000259" key="12">
    <source>
        <dbReference type="SMART" id="SM00079"/>
    </source>
</evidence>
<feature type="transmembrane region" description="Helical" evidence="11">
    <location>
        <begin position="1525"/>
        <end position="1545"/>
    </location>
</feature>
<dbReference type="InterPro" id="IPR044440">
    <property type="entry name" value="GABAb_receptor_plant_PBP1"/>
</dbReference>
<keyword evidence="9" id="KW-1071">Ligand-gated ion channel</keyword>
<reference evidence="14" key="1">
    <citation type="journal article" date="2007" name="Nature">
        <title>The grapevine genome sequence suggests ancestral hexaploidization in major angiosperm phyla.</title>
        <authorList>
            <consortium name="The French-Italian Public Consortium for Grapevine Genome Characterization."/>
            <person name="Jaillon O."/>
            <person name="Aury J.-M."/>
            <person name="Noel B."/>
            <person name="Policriti A."/>
            <person name="Clepet C."/>
            <person name="Casagrande A."/>
            <person name="Choisne N."/>
            <person name="Aubourg S."/>
            <person name="Vitulo N."/>
            <person name="Jubin C."/>
            <person name="Vezzi A."/>
            <person name="Legeai F."/>
            <person name="Hugueney P."/>
            <person name="Dasilva C."/>
            <person name="Horner D."/>
            <person name="Mica E."/>
            <person name="Jublot D."/>
            <person name="Poulain J."/>
            <person name="Bruyere C."/>
            <person name="Billault A."/>
            <person name="Segurens B."/>
            <person name="Gouyvenoux M."/>
            <person name="Ugarte E."/>
            <person name="Cattonaro F."/>
            <person name="Anthouard V."/>
            <person name="Vico V."/>
            <person name="Del Fabbro C."/>
            <person name="Alaux M."/>
            <person name="Di Gaspero G."/>
            <person name="Dumas V."/>
            <person name="Felice N."/>
            <person name="Paillard S."/>
            <person name="Juman I."/>
            <person name="Moroldo M."/>
            <person name="Scalabrin S."/>
            <person name="Canaguier A."/>
            <person name="Le Clainche I."/>
            <person name="Malacrida G."/>
            <person name="Durand E."/>
            <person name="Pesole G."/>
            <person name="Laucou V."/>
            <person name="Chatelet P."/>
            <person name="Merdinoglu D."/>
            <person name="Delledonne M."/>
            <person name="Pezzotti M."/>
            <person name="Lecharny A."/>
            <person name="Scarpelli C."/>
            <person name="Artiguenave F."/>
            <person name="Pe M.E."/>
            <person name="Valle G."/>
            <person name="Morgante M."/>
            <person name="Caboche M."/>
            <person name="Adam-Blondon A.-F."/>
            <person name="Weissenbach J."/>
            <person name="Quetier F."/>
            <person name="Wincker P."/>
        </authorList>
    </citation>
    <scope>NUCLEOTIDE SEQUENCE [LARGE SCALE GENOMIC DNA]</scope>
    <source>
        <strain evidence="14">cv. Pinot noir / PN40024</strain>
    </source>
</reference>
<dbReference type="HOGENOM" id="CLU_004711_0_0_1"/>
<feature type="domain" description="Ionotropic glutamate receptor C-terminal" evidence="12">
    <location>
        <begin position="1168"/>
        <end position="1505"/>
    </location>
</feature>
<evidence type="ECO:0000313" key="14">
    <source>
        <dbReference type="Proteomes" id="UP000009183"/>
    </source>
</evidence>
<evidence type="ECO:0000256" key="2">
    <source>
        <dbReference type="ARBA" id="ARBA00022448"/>
    </source>
</evidence>
<evidence type="ECO:0000256" key="6">
    <source>
        <dbReference type="ARBA" id="ARBA00023136"/>
    </source>
</evidence>
<dbReference type="Pfam" id="PF00060">
    <property type="entry name" value="Lig_chan"/>
    <property type="match status" value="2"/>
</dbReference>
<keyword evidence="6 11" id="KW-0472">Membrane</keyword>
<dbReference type="SMART" id="SM00079">
    <property type="entry name" value="PBPe"/>
    <property type="match status" value="1"/>
</dbReference>
<proteinExistence type="predicted"/>
<gene>
    <name evidence="13" type="ordered locus">VIT_19s0014g01770</name>
</gene>
<keyword evidence="3 11" id="KW-0812">Transmembrane</keyword>
<evidence type="ECO:0000256" key="1">
    <source>
        <dbReference type="ARBA" id="ARBA00004141"/>
    </source>
</evidence>
<keyword evidence="10" id="KW-0407">Ion channel</keyword>
<dbReference type="OrthoDB" id="5984008at2759"/>
<dbReference type="Proteomes" id="UP000009183">
    <property type="component" value="Chromosome 19"/>
</dbReference>
<keyword evidence="14" id="KW-1185">Reference proteome</keyword>
<keyword evidence="5" id="KW-0406">Ion transport</keyword>
<dbReference type="GO" id="GO:0015276">
    <property type="term" value="F:ligand-gated monoatomic ion channel activity"/>
    <property type="evidence" value="ECO:0000318"/>
    <property type="project" value="GO_Central"/>
</dbReference>
<dbReference type="GO" id="GO:0038023">
    <property type="term" value="F:signaling receptor activity"/>
    <property type="evidence" value="ECO:0000318"/>
    <property type="project" value="GO_Central"/>
</dbReference>
<evidence type="ECO:0000256" key="4">
    <source>
        <dbReference type="ARBA" id="ARBA00022989"/>
    </source>
</evidence>
<evidence type="ECO:0000256" key="9">
    <source>
        <dbReference type="ARBA" id="ARBA00023286"/>
    </source>
</evidence>
<evidence type="ECO:0000256" key="5">
    <source>
        <dbReference type="ARBA" id="ARBA00023065"/>
    </source>
</evidence>
<dbReference type="FunFam" id="3.40.190.10:FF:000514">
    <property type="entry name" value="Glutamate receptor"/>
    <property type="match status" value="1"/>
</dbReference>
<protein>
    <recommendedName>
        <fullName evidence="12">Ionotropic glutamate receptor C-terminal domain-containing protein</fullName>
    </recommendedName>
</protein>
<keyword evidence="7" id="KW-0675">Receptor</keyword>
<accession>F6H1Y7</accession>
<dbReference type="CDD" id="cd19990">
    <property type="entry name" value="PBP1_GABAb_receptor_plant"/>
    <property type="match status" value="2"/>
</dbReference>
<feature type="transmembrane region" description="Helical" evidence="11">
    <location>
        <begin position="565"/>
        <end position="583"/>
    </location>
</feature>
<dbReference type="Gene3D" id="3.40.50.2300">
    <property type="match status" value="4"/>
</dbReference>
<feature type="transmembrane region" description="Helical" evidence="11">
    <location>
        <begin position="1348"/>
        <end position="1366"/>
    </location>
</feature>
<dbReference type="InterPro" id="IPR001320">
    <property type="entry name" value="Iontro_rcpt_C"/>
</dbReference>
<evidence type="ECO:0000256" key="7">
    <source>
        <dbReference type="ARBA" id="ARBA00023170"/>
    </source>
</evidence>
<dbReference type="GO" id="GO:0005886">
    <property type="term" value="C:plasma membrane"/>
    <property type="evidence" value="ECO:0000318"/>
    <property type="project" value="GO_Central"/>
</dbReference>
<dbReference type="InterPro" id="IPR028082">
    <property type="entry name" value="Peripla_BP_I"/>
</dbReference>
<dbReference type="PANTHER" id="PTHR18966">
    <property type="entry name" value="IONOTROPIC GLUTAMATE RECEPTOR"/>
    <property type="match status" value="1"/>
</dbReference>